<protein>
    <recommendedName>
        <fullName evidence="7">SLAIN motif-containing protein 2</fullName>
    </recommendedName>
</protein>
<evidence type="ECO:0000313" key="6">
    <source>
        <dbReference type="Proteomes" id="UP000828390"/>
    </source>
</evidence>
<accession>A0A9D4IQW8</accession>
<dbReference type="GO" id="GO:0031122">
    <property type="term" value="P:cytoplasmic microtubule organization"/>
    <property type="evidence" value="ECO:0007669"/>
    <property type="project" value="TreeGrafter"/>
</dbReference>
<feature type="region of interest" description="Disordered" evidence="4">
    <location>
        <begin position="159"/>
        <end position="231"/>
    </location>
</feature>
<feature type="compositionally biased region" description="Polar residues" evidence="4">
    <location>
        <begin position="193"/>
        <end position="214"/>
    </location>
</feature>
<sequence length="478" mass="52851">MTSILEIGEGGIDPQAEVRKLQDLVKKLETQNEVLRQKQKLATKSDTNVIENDGEVLKPTVNNSVFYNSRKHSDKRDVSINKSESLETVELIDLSNSDNDAEDSWLYSSPRPLTPQQHRMSPYKWIRQDLDNPSPEVHSARKALKFKLDEVARMSRSSSTPVLQDFTTAPTQPPTMSLSADSATSPRIMKPSSKPSMVYNSSLQGGNRINTGTFTRPKKSPSSDKPSPEAVENGLEHVEMVTHHQNVADIENLAKQQEESLRQSIAQSSPRRGFRSRPLPNMGSSQGNDTNSVSSADSNRSSPVRLEDNEGRRDSSNSVGSDHSSPSDSPYGSSQHLNVQNAGHSNFRGSAPNMSRLIPRVQHHNSESSLADFTSNENEEQYEEEPTRYVSRVPPSQMARPASPSVSGLKQPQRLSRGGSPQRSGLPTPRRSIPRPASTPRSSIASPSPKRISGLPAPQTRVSQQKPRYDDNWRDGCF</sequence>
<evidence type="ECO:0000256" key="2">
    <source>
        <dbReference type="ARBA" id="ARBA00023054"/>
    </source>
</evidence>
<feature type="compositionally biased region" description="Polar residues" evidence="4">
    <location>
        <begin position="159"/>
        <end position="185"/>
    </location>
</feature>
<dbReference type="PANTHER" id="PTHR22406">
    <property type="entry name" value="NASCENT POLYPEPTIDE-ASSOCIATED COMPLEX SUBUNIT ALPHA, MUSCLE-SPECIFIC FORM"/>
    <property type="match status" value="1"/>
</dbReference>
<dbReference type="PANTHER" id="PTHR22406:SF7">
    <property type="entry name" value="NASCENT POLYPEPTIDE-ASSOCIATED COMPLEX SUBUNIT ALPHA, MUSCLE-SPECIFIC FORM"/>
    <property type="match status" value="1"/>
</dbReference>
<feature type="coiled-coil region" evidence="3">
    <location>
        <begin position="18"/>
        <end position="45"/>
    </location>
</feature>
<comment type="caution">
    <text evidence="5">The sequence shown here is derived from an EMBL/GenBank/DDBJ whole genome shotgun (WGS) entry which is preliminary data.</text>
</comment>
<dbReference type="OrthoDB" id="6347145at2759"/>
<feature type="compositionally biased region" description="Basic and acidic residues" evidence="4">
    <location>
        <begin position="467"/>
        <end position="478"/>
    </location>
</feature>
<dbReference type="Pfam" id="PF15301">
    <property type="entry name" value="SLAIN"/>
    <property type="match status" value="1"/>
</dbReference>
<feature type="region of interest" description="Disordered" evidence="4">
    <location>
        <begin position="256"/>
        <end position="353"/>
    </location>
</feature>
<feature type="compositionally biased region" description="Low complexity" evidence="4">
    <location>
        <begin position="316"/>
        <end position="334"/>
    </location>
</feature>
<evidence type="ECO:0000256" key="4">
    <source>
        <dbReference type="SAM" id="MobiDB-lite"/>
    </source>
</evidence>
<keyword evidence="6" id="KW-1185">Reference proteome</keyword>
<feature type="region of interest" description="Disordered" evidence="4">
    <location>
        <begin position="365"/>
        <end position="478"/>
    </location>
</feature>
<proteinExistence type="inferred from homology"/>
<evidence type="ECO:0000256" key="1">
    <source>
        <dbReference type="ARBA" id="ARBA00006652"/>
    </source>
</evidence>
<name>A0A9D4IQW8_DREPO</name>
<evidence type="ECO:0000256" key="3">
    <source>
        <dbReference type="SAM" id="Coils"/>
    </source>
</evidence>
<organism evidence="5 6">
    <name type="scientific">Dreissena polymorpha</name>
    <name type="common">Zebra mussel</name>
    <name type="synonym">Mytilus polymorpha</name>
    <dbReference type="NCBI Taxonomy" id="45954"/>
    <lineage>
        <taxon>Eukaryota</taxon>
        <taxon>Metazoa</taxon>
        <taxon>Spiralia</taxon>
        <taxon>Lophotrochozoa</taxon>
        <taxon>Mollusca</taxon>
        <taxon>Bivalvia</taxon>
        <taxon>Autobranchia</taxon>
        <taxon>Heteroconchia</taxon>
        <taxon>Euheterodonta</taxon>
        <taxon>Imparidentia</taxon>
        <taxon>Neoheterodontei</taxon>
        <taxon>Myida</taxon>
        <taxon>Dreissenoidea</taxon>
        <taxon>Dreissenidae</taxon>
        <taxon>Dreissena</taxon>
    </lineage>
</organism>
<feature type="compositionally biased region" description="Polar residues" evidence="4">
    <location>
        <begin position="404"/>
        <end position="425"/>
    </location>
</feature>
<reference evidence="5" key="1">
    <citation type="journal article" date="2019" name="bioRxiv">
        <title>The Genome of the Zebra Mussel, Dreissena polymorpha: A Resource for Invasive Species Research.</title>
        <authorList>
            <person name="McCartney M.A."/>
            <person name="Auch B."/>
            <person name="Kono T."/>
            <person name="Mallez S."/>
            <person name="Zhang Y."/>
            <person name="Obille A."/>
            <person name="Becker A."/>
            <person name="Abrahante J.E."/>
            <person name="Garbe J."/>
            <person name="Badalamenti J.P."/>
            <person name="Herman A."/>
            <person name="Mangelson H."/>
            <person name="Liachko I."/>
            <person name="Sullivan S."/>
            <person name="Sone E.D."/>
            <person name="Koren S."/>
            <person name="Silverstein K.A.T."/>
            <person name="Beckman K.B."/>
            <person name="Gohl D.M."/>
        </authorList>
    </citation>
    <scope>NUCLEOTIDE SEQUENCE</scope>
    <source>
        <strain evidence="5">Duluth1</strain>
        <tissue evidence="5">Whole animal</tissue>
    </source>
</reference>
<dbReference type="Proteomes" id="UP000828390">
    <property type="component" value="Unassembled WGS sequence"/>
</dbReference>
<keyword evidence="2 3" id="KW-0175">Coiled coil</keyword>
<evidence type="ECO:0000313" key="5">
    <source>
        <dbReference type="EMBL" id="KAH3781717.1"/>
    </source>
</evidence>
<dbReference type="AlphaFoldDB" id="A0A9D4IQW8"/>
<dbReference type="EMBL" id="JAIWYP010000008">
    <property type="protein sequence ID" value="KAH3781717.1"/>
    <property type="molecule type" value="Genomic_DNA"/>
</dbReference>
<gene>
    <name evidence="5" type="ORF">DPMN_159621</name>
</gene>
<reference evidence="5" key="2">
    <citation type="submission" date="2020-11" db="EMBL/GenBank/DDBJ databases">
        <authorList>
            <person name="McCartney M.A."/>
            <person name="Auch B."/>
            <person name="Kono T."/>
            <person name="Mallez S."/>
            <person name="Becker A."/>
            <person name="Gohl D.M."/>
            <person name="Silverstein K.A.T."/>
            <person name="Koren S."/>
            <person name="Bechman K.B."/>
            <person name="Herman A."/>
            <person name="Abrahante J.E."/>
            <person name="Garbe J."/>
        </authorList>
    </citation>
    <scope>NUCLEOTIDE SEQUENCE</scope>
    <source>
        <strain evidence="5">Duluth1</strain>
        <tissue evidence="5">Whole animal</tissue>
    </source>
</reference>
<comment type="similarity">
    <text evidence="1">Belongs to the SLAIN motif-containing family.</text>
</comment>
<dbReference type="GO" id="GO:0007020">
    <property type="term" value="P:microtubule nucleation"/>
    <property type="evidence" value="ECO:0007669"/>
    <property type="project" value="TreeGrafter"/>
</dbReference>
<feature type="compositionally biased region" description="Polar residues" evidence="4">
    <location>
        <begin position="335"/>
        <end position="348"/>
    </location>
</feature>
<feature type="compositionally biased region" description="Basic and acidic residues" evidence="4">
    <location>
        <begin position="305"/>
        <end position="315"/>
    </location>
</feature>
<feature type="compositionally biased region" description="Polar residues" evidence="4">
    <location>
        <begin position="282"/>
        <end position="291"/>
    </location>
</feature>
<feature type="compositionally biased region" description="Low complexity" evidence="4">
    <location>
        <begin position="292"/>
        <end position="302"/>
    </location>
</feature>
<dbReference type="GO" id="GO:0035371">
    <property type="term" value="C:microtubule plus-end"/>
    <property type="evidence" value="ECO:0007669"/>
    <property type="project" value="TreeGrafter"/>
</dbReference>
<evidence type="ECO:0008006" key="7">
    <source>
        <dbReference type="Google" id="ProtNLM"/>
    </source>
</evidence>
<dbReference type="GO" id="GO:0031116">
    <property type="term" value="P:positive regulation of microtubule polymerization"/>
    <property type="evidence" value="ECO:0007669"/>
    <property type="project" value="TreeGrafter"/>
</dbReference>
<dbReference type="InterPro" id="IPR026179">
    <property type="entry name" value="Slain"/>
</dbReference>